<dbReference type="InParanoid" id="A0A1C7MXZ6"/>
<evidence type="ECO:0000313" key="1">
    <source>
        <dbReference type="EMBL" id="OBZ81259.1"/>
    </source>
</evidence>
<feature type="non-terminal residue" evidence="1">
    <location>
        <position position="1"/>
    </location>
</feature>
<protein>
    <submittedName>
        <fullName evidence="1">Uncharacterized protein</fullName>
    </submittedName>
</protein>
<gene>
    <name evidence="1" type="ORF">A0J61_10693</name>
</gene>
<reference evidence="1 2" key="1">
    <citation type="submission" date="2016-03" db="EMBL/GenBank/DDBJ databases">
        <title>Choanephora cucurbitarum.</title>
        <authorList>
            <person name="Min B."/>
            <person name="Park H."/>
            <person name="Park J.-H."/>
            <person name="Shin H.-D."/>
            <person name="Choi I.-G."/>
        </authorList>
    </citation>
    <scope>NUCLEOTIDE SEQUENCE [LARGE SCALE GENOMIC DNA]</scope>
    <source>
        <strain evidence="1 2">KUS-F28377</strain>
    </source>
</reference>
<accession>A0A1C7MXZ6</accession>
<sequence length="70" mass="7687">VRTNRVLPQLFFCRAFIPPAFASAGSTPFLPSLSPLIVNATLLVQSLVFLLNGEDILILSFSSVCSWDQF</sequence>
<dbReference type="EMBL" id="LUGH01001322">
    <property type="protein sequence ID" value="OBZ81259.1"/>
    <property type="molecule type" value="Genomic_DNA"/>
</dbReference>
<dbReference type="AlphaFoldDB" id="A0A1C7MXZ6"/>
<keyword evidence="2" id="KW-1185">Reference proteome</keyword>
<evidence type="ECO:0000313" key="2">
    <source>
        <dbReference type="Proteomes" id="UP000093000"/>
    </source>
</evidence>
<name>A0A1C7MXZ6_9FUNG</name>
<dbReference type="Proteomes" id="UP000093000">
    <property type="component" value="Unassembled WGS sequence"/>
</dbReference>
<comment type="caution">
    <text evidence="1">The sequence shown here is derived from an EMBL/GenBank/DDBJ whole genome shotgun (WGS) entry which is preliminary data.</text>
</comment>
<organism evidence="1 2">
    <name type="scientific">Choanephora cucurbitarum</name>
    <dbReference type="NCBI Taxonomy" id="101091"/>
    <lineage>
        <taxon>Eukaryota</taxon>
        <taxon>Fungi</taxon>
        <taxon>Fungi incertae sedis</taxon>
        <taxon>Mucoromycota</taxon>
        <taxon>Mucoromycotina</taxon>
        <taxon>Mucoromycetes</taxon>
        <taxon>Mucorales</taxon>
        <taxon>Mucorineae</taxon>
        <taxon>Choanephoraceae</taxon>
        <taxon>Choanephoroideae</taxon>
        <taxon>Choanephora</taxon>
    </lineage>
</organism>
<proteinExistence type="predicted"/>
<dbReference type="OrthoDB" id="2287349at2759"/>